<feature type="transmembrane region" description="Helical" evidence="1">
    <location>
        <begin position="32"/>
        <end position="56"/>
    </location>
</feature>
<dbReference type="InterPro" id="IPR036927">
    <property type="entry name" value="Cyt_c_oxase-like_su1_sf"/>
</dbReference>
<evidence type="ECO:0000313" key="3">
    <source>
        <dbReference type="Proteomes" id="UP000480246"/>
    </source>
</evidence>
<keyword evidence="3" id="KW-1185">Reference proteome</keyword>
<accession>A0A7C8L446</accession>
<evidence type="ECO:0000256" key="1">
    <source>
        <dbReference type="SAM" id="Phobius"/>
    </source>
</evidence>
<keyword evidence="1" id="KW-0812">Transmembrane</keyword>
<dbReference type="AlphaFoldDB" id="A0A7C8L446"/>
<proteinExistence type="predicted"/>
<gene>
    <name evidence="2" type="ORF">F9U64_08640</name>
</gene>
<reference evidence="2 3" key="1">
    <citation type="submission" date="2019-10" db="EMBL/GenBank/DDBJ databases">
        <title>Gracilibacillus sp. nov. isolated from rice seeds.</title>
        <authorList>
            <person name="He S."/>
        </authorList>
    </citation>
    <scope>NUCLEOTIDE SEQUENCE [LARGE SCALE GENOMIC DNA]</scope>
    <source>
        <strain evidence="2 3">TD8</strain>
    </source>
</reference>
<dbReference type="SUPFAM" id="SSF81442">
    <property type="entry name" value="Cytochrome c oxidase subunit I-like"/>
    <property type="match status" value="1"/>
</dbReference>
<dbReference type="EMBL" id="WEID01000040">
    <property type="protein sequence ID" value="KAB8137574.1"/>
    <property type="molecule type" value="Genomic_DNA"/>
</dbReference>
<keyword evidence="1" id="KW-0472">Membrane</keyword>
<sequence>MSSGLLGNPRRTQLTNYNGHSVAEGWGTYESAMAVGGTLLFASLCLYFILLIYSAFYAPKGFGRILIGEVMDAKKKVPRLLENWKGWIGIAIALILLAYTIPIMDMIQTHRQDQKGLHFGNHCVAGSCLLW</sequence>
<evidence type="ECO:0000313" key="2">
    <source>
        <dbReference type="EMBL" id="KAB8137574.1"/>
    </source>
</evidence>
<organism evidence="2 3">
    <name type="scientific">Gracilibacillus oryzae</name>
    <dbReference type="NCBI Taxonomy" id="1672701"/>
    <lineage>
        <taxon>Bacteria</taxon>
        <taxon>Bacillati</taxon>
        <taxon>Bacillota</taxon>
        <taxon>Bacilli</taxon>
        <taxon>Bacillales</taxon>
        <taxon>Bacillaceae</taxon>
        <taxon>Gracilibacillus</taxon>
    </lineage>
</organism>
<dbReference type="Gene3D" id="1.20.210.10">
    <property type="entry name" value="Cytochrome c oxidase-like, subunit I domain"/>
    <property type="match status" value="1"/>
</dbReference>
<name>A0A7C8L446_9BACI</name>
<feature type="transmembrane region" description="Helical" evidence="1">
    <location>
        <begin position="84"/>
        <end position="104"/>
    </location>
</feature>
<dbReference type="OrthoDB" id="9764568at2"/>
<keyword evidence="1" id="KW-1133">Transmembrane helix</keyword>
<dbReference type="RefSeq" id="WP_153402598.1">
    <property type="nucleotide sequence ID" value="NZ_ML762428.1"/>
</dbReference>
<protein>
    <submittedName>
        <fullName evidence="2">Uncharacterized protein</fullName>
    </submittedName>
</protein>
<dbReference type="Proteomes" id="UP000480246">
    <property type="component" value="Unassembled WGS sequence"/>
</dbReference>
<comment type="caution">
    <text evidence="2">The sequence shown here is derived from an EMBL/GenBank/DDBJ whole genome shotgun (WGS) entry which is preliminary data.</text>
</comment>